<organism evidence="2 3">
    <name type="scientific">Nocardioides aquaticus</name>
    <dbReference type="NCBI Taxonomy" id="160826"/>
    <lineage>
        <taxon>Bacteria</taxon>
        <taxon>Bacillati</taxon>
        <taxon>Actinomycetota</taxon>
        <taxon>Actinomycetes</taxon>
        <taxon>Propionibacteriales</taxon>
        <taxon>Nocardioidaceae</taxon>
        <taxon>Nocardioides</taxon>
    </lineage>
</organism>
<keyword evidence="1" id="KW-0812">Transmembrane</keyword>
<reference evidence="2 3" key="1">
    <citation type="submission" date="2021-05" db="EMBL/GenBank/DDBJ databases">
        <title>Complete genome of Nocardioides aquaticus KCTC 9944T isolated from meromictic and hypersaline Ekho Lake, Antarctica.</title>
        <authorList>
            <person name="Hwang K."/>
            <person name="Kim K.M."/>
            <person name="Choe H."/>
        </authorList>
    </citation>
    <scope>NUCLEOTIDE SEQUENCE [LARGE SCALE GENOMIC DNA]</scope>
    <source>
        <strain evidence="2 3">KCTC 9944</strain>
    </source>
</reference>
<protein>
    <submittedName>
        <fullName evidence="2">Vancomycin B-type resistance protein VanW</fullName>
    </submittedName>
</protein>
<keyword evidence="1" id="KW-0472">Membrane</keyword>
<dbReference type="InterPro" id="IPR052913">
    <property type="entry name" value="Glycopeptide_resist_protein"/>
</dbReference>
<sequence length="591" mass="61927">MSFWDNETAAPSDDGGSGRERAGGLVAGLVVLGLVVLLGAGWVTAYYAAGDNVPRGATVEGVAVGGRSPDDAVRDLEQGLAQRETAPVRLEVGDRGVEVDPVEAGLSVDHEASVAAVGGGRSWDPRRLWDYYTGGDEVGAVVDVDEEALDAALATAAEEVGRPAEDGAVALTPSGPEVTDAVDGTTLEPGPTREALLAAYLDPDPVAEVALGTVEPDIDAGDVRSAVEDFADPAFSGPVRLRFDGTPVVFTPAELAPALSLEPDGGALVPRVDADVLGGLVDARVTADGGEPVDASFEVVDGEPRVVPAQPGVDYDTADVSEALLTALVAGQGERTADVPASVDQPDLTTREARRLGVEEVVSDFSTYYPDADYRNVNLGRAAELVDGTLLEPGETFSLNGTVGERTVANGFTEGYVISDGILVEDLGGGVSQMATTLFNAMFFAGLEDVEHKPHSFYIDRYPVGREATVSWGSIDLRFRNDTDHGVLIEAAVSPSSGATQGEVNVTMYSTKTWDVESRTSDRYAYTSPTTRVLDTPDCYAYTGSQGFTVDVYRDFSRPGSSEVERTERFTTVYTPSDGVECVPPGSPAAD</sequence>
<dbReference type="PANTHER" id="PTHR35788">
    <property type="entry name" value="EXPORTED PROTEIN-RELATED"/>
    <property type="match status" value="1"/>
</dbReference>
<dbReference type="Pfam" id="PF04294">
    <property type="entry name" value="VanW"/>
    <property type="match status" value="1"/>
</dbReference>
<proteinExistence type="predicted"/>
<evidence type="ECO:0000313" key="3">
    <source>
        <dbReference type="Proteomes" id="UP000679307"/>
    </source>
</evidence>
<dbReference type="InterPro" id="IPR007391">
    <property type="entry name" value="Vancomycin_resist_VanW"/>
</dbReference>
<evidence type="ECO:0000313" key="2">
    <source>
        <dbReference type="EMBL" id="QVT81262.1"/>
    </source>
</evidence>
<accession>A0ABX8EME3</accession>
<dbReference type="RefSeq" id="WP_214056654.1">
    <property type="nucleotide sequence ID" value="NZ_BAAAHS010000053.1"/>
</dbReference>
<name>A0ABX8EME3_9ACTN</name>
<dbReference type="PANTHER" id="PTHR35788:SF1">
    <property type="entry name" value="EXPORTED PROTEIN"/>
    <property type="match status" value="1"/>
</dbReference>
<gene>
    <name evidence="2" type="primary">vanW</name>
    <name evidence="2" type="ORF">ENKNEFLB_03670</name>
</gene>
<keyword evidence="3" id="KW-1185">Reference proteome</keyword>
<evidence type="ECO:0000256" key="1">
    <source>
        <dbReference type="SAM" id="Phobius"/>
    </source>
</evidence>
<feature type="transmembrane region" description="Helical" evidence="1">
    <location>
        <begin position="25"/>
        <end position="49"/>
    </location>
</feature>
<dbReference type="Proteomes" id="UP000679307">
    <property type="component" value="Chromosome"/>
</dbReference>
<keyword evidence="1" id="KW-1133">Transmembrane helix</keyword>
<dbReference type="EMBL" id="CP075371">
    <property type="protein sequence ID" value="QVT81262.1"/>
    <property type="molecule type" value="Genomic_DNA"/>
</dbReference>